<dbReference type="PANTHER" id="PTHR30363">
    <property type="entry name" value="HTH-TYPE TRANSCRIPTIONAL REGULATOR SRLR-RELATED"/>
    <property type="match status" value="1"/>
</dbReference>
<dbReference type="Proteomes" id="UP001589700">
    <property type="component" value="Unassembled WGS sequence"/>
</dbReference>
<evidence type="ECO:0000256" key="2">
    <source>
        <dbReference type="ARBA" id="ARBA00022491"/>
    </source>
</evidence>
<dbReference type="GO" id="GO:0003677">
    <property type="term" value="F:DNA binding"/>
    <property type="evidence" value="ECO:0007669"/>
    <property type="project" value="UniProtKB-KW"/>
</dbReference>
<proteinExistence type="predicted"/>
<feature type="domain" description="HTH deoR-type" evidence="6">
    <location>
        <begin position="11"/>
        <end position="66"/>
    </location>
</feature>
<dbReference type="Pfam" id="PF00455">
    <property type="entry name" value="DeoRC"/>
    <property type="match status" value="1"/>
</dbReference>
<keyword evidence="8" id="KW-1185">Reference proteome</keyword>
<evidence type="ECO:0000313" key="8">
    <source>
        <dbReference type="Proteomes" id="UP001589700"/>
    </source>
</evidence>
<keyword evidence="2" id="KW-0678">Repressor</keyword>
<keyword evidence="7" id="KW-0238">DNA-binding</keyword>
<evidence type="ECO:0000256" key="5">
    <source>
        <dbReference type="ARBA" id="ARBA00024937"/>
    </source>
</evidence>
<dbReference type="InterPro" id="IPR050313">
    <property type="entry name" value="Carb_Metab_HTH_regulators"/>
</dbReference>
<dbReference type="SMART" id="SM01134">
    <property type="entry name" value="DeoRC"/>
    <property type="match status" value="1"/>
</dbReference>
<dbReference type="InterPro" id="IPR014036">
    <property type="entry name" value="DeoR-like_C"/>
</dbReference>
<comment type="caution">
    <text evidence="7">The sequence shown here is derived from an EMBL/GenBank/DDBJ whole genome shotgun (WGS) entry which is preliminary data.</text>
</comment>
<dbReference type="PRINTS" id="PR00037">
    <property type="entry name" value="HTHLACR"/>
</dbReference>
<dbReference type="PROSITE" id="PS51000">
    <property type="entry name" value="HTH_DEOR_2"/>
    <property type="match status" value="1"/>
</dbReference>
<dbReference type="Gene3D" id="3.40.50.1360">
    <property type="match status" value="1"/>
</dbReference>
<dbReference type="SMART" id="SM00420">
    <property type="entry name" value="HTH_DEOR"/>
    <property type="match status" value="1"/>
</dbReference>
<dbReference type="InterPro" id="IPR036388">
    <property type="entry name" value="WH-like_DNA-bd_sf"/>
</dbReference>
<reference evidence="7 8" key="1">
    <citation type="submission" date="2024-09" db="EMBL/GenBank/DDBJ databases">
        <authorList>
            <person name="Sun Q."/>
            <person name="Mori K."/>
        </authorList>
    </citation>
    <scope>NUCLEOTIDE SEQUENCE [LARGE SCALE GENOMIC DNA]</scope>
    <source>
        <strain evidence="7 8">CCM 7659</strain>
    </source>
</reference>
<dbReference type="Pfam" id="PF08220">
    <property type="entry name" value="HTH_DeoR"/>
    <property type="match status" value="1"/>
</dbReference>
<evidence type="ECO:0000256" key="4">
    <source>
        <dbReference type="ARBA" id="ARBA00023163"/>
    </source>
</evidence>
<dbReference type="EMBL" id="JBHMDY010000006">
    <property type="protein sequence ID" value="MFB9260488.1"/>
    <property type="molecule type" value="Genomic_DNA"/>
</dbReference>
<dbReference type="RefSeq" id="WP_187354532.1">
    <property type="nucleotide sequence ID" value="NZ_JAALDM010000193.1"/>
</dbReference>
<evidence type="ECO:0000313" key="7">
    <source>
        <dbReference type="EMBL" id="MFB9260488.1"/>
    </source>
</evidence>
<name>A0ABV5JS29_9ACTN</name>
<evidence type="ECO:0000256" key="1">
    <source>
        <dbReference type="ARBA" id="ARBA00021390"/>
    </source>
</evidence>
<keyword evidence="3" id="KW-0805">Transcription regulation</keyword>
<evidence type="ECO:0000259" key="6">
    <source>
        <dbReference type="PROSITE" id="PS51000"/>
    </source>
</evidence>
<dbReference type="Gene3D" id="1.10.10.10">
    <property type="entry name" value="Winged helix-like DNA-binding domain superfamily/Winged helix DNA-binding domain"/>
    <property type="match status" value="1"/>
</dbReference>
<dbReference type="PANTHER" id="PTHR30363:SF4">
    <property type="entry name" value="GLYCEROL-3-PHOSPHATE REGULON REPRESSOR"/>
    <property type="match status" value="1"/>
</dbReference>
<gene>
    <name evidence="7" type="ORF">ACFFVD_11805</name>
</gene>
<evidence type="ECO:0000256" key="3">
    <source>
        <dbReference type="ARBA" id="ARBA00023015"/>
    </source>
</evidence>
<protein>
    <recommendedName>
        <fullName evidence="1">Lactose phosphotransferase system repressor</fullName>
    </recommendedName>
</protein>
<dbReference type="InterPro" id="IPR037171">
    <property type="entry name" value="NagB/RpiA_transferase-like"/>
</dbReference>
<keyword evidence="4" id="KW-0804">Transcription</keyword>
<sequence>MNASAGGNVSVQQRRVEIIRQLHRDGYVEAKKLSGEFGVDTSTIRRDLDVLVRSGQAERTHGGAKAVGGAALDVPYAVKEFERRQQKVAIAAHATARVREGDSVVLDSGSTTFQVAMALRNIPDLTFITNDLRIATLLAAVPDVRLFLAGGELLNSVFTLTGPRATEFFSDFSATWAFLGADALDSEAGITNTNTREVPVKRAMIEAASTSIVVADSSKFESRTLARVAALDEVDHLVTDVGLDTAIAAKYGSRLERVDFEQ</sequence>
<dbReference type="InterPro" id="IPR036390">
    <property type="entry name" value="WH_DNA-bd_sf"/>
</dbReference>
<dbReference type="SUPFAM" id="SSF46785">
    <property type="entry name" value="Winged helix' DNA-binding domain"/>
    <property type="match status" value="1"/>
</dbReference>
<organism evidence="7 8">
    <name type="scientific">Dietzia aerolata</name>
    <dbReference type="NCBI Taxonomy" id="595984"/>
    <lineage>
        <taxon>Bacteria</taxon>
        <taxon>Bacillati</taxon>
        <taxon>Actinomycetota</taxon>
        <taxon>Actinomycetes</taxon>
        <taxon>Mycobacteriales</taxon>
        <taxon>Dietziaceae</taxon>
        <taxon>Dietzia</taxon>
    </lineage>
</organism>
<dbReference type="InterPro" id="IPR001034">
    <property type="entry name" value="DeoR_HTH"/>
</dbReference>
<accession>A0ABV5JS29</accession>
<dbReference type="SUPFAM" id="SSF100950">
    <property type="entry name" value="NagB/RpiA/CoA transferase-like"/>
    <property type="match status" value="1"/>
</dbReference>
<comment type="function">
    <text evidence="5">Repressor of the lactose catabolism operon. Galactose-6-phosphate is the inducer.</text>
</comment>